<evidence type="ECO:0000313" key="10">
    <source>
        <dbReference type="EMBL" id="QCD92152.1"/>
    </source>
</evidence>
<evidence type="ECO:0000256" key="8">
    <source>
        <dbReference type="ARBA" id="ARBA00023033"/>
    </source>
</evidence>
<keyword evidence="5" id="KW-0479">Metal-binding</keyword>
<keyword evidence="7" id="KW-0408">Iron</keyword>
<keyword evidence="6" id="KW-0560">Oxidoreductase</keyword>
<evidence type="ECO:0000256" key="5">
    <source>
        <dbReference type="ARBA" id="ARBA00022723"/>
    </source>
</evidence>
<dbReference type="Proteomes" id="UP000501690">
    <property type="component" value="Linkage Group LG5"/>
</dbReference>
<dbReference type="EMBL" id="CP039349">
    <property type="protein sequence ID" value="QCD92152.1"/>
    <property type="molecule type" value="Genomic_DNA"/>
</dbReference>
<dbReference type="InterPro" id="IPR001128">
    <property type="entry name" value="Cyt_P450"/>
</dbReference>
<comment type="subcellular location">
    <subcellularLocation>
        <location evidence="2">Membrane</location>
    </subcellularLocation>
</comment>
<accession>A0A4D6LTA5</accession>
<evidence type="ECO:0000256" key="9">
    <source>
        <dbReference type="ARBA" id="ARBA00023136"/>
    </source>
</evidence>
<keyword evidence="11" id="KW-1185">Reference proteome</keyword>
<dbReference type="InterPro" id="IPR036396">
    <property type="entry name" value="Cyt_P450_sf"/>
</dbReference>
<dbReference type="GO" id="GO:0020037">
    <property type="term" value="F:heme binding"/>
    <property type="evidence" value="ECO:0007669"/>
    <property type="project" value="InterPro"/>
</dbReference>
<dbReference type="AlphaFoldDB" id="A0A4D6LTA5"/>
<reference evidence="10 11" key="1">
    <citation type="submission" date="2019-04" db="EMBL/GenBank/DDBJ databases">
        <title>An improved genome assembly and genetic linkage map for asparagus bean, Vigna unguiculata ssp. sesquipedialis.</title>
        <authorList>
            <person name="Xia Q."/>
            <person name="Zhang R."/>
            <person name="Dong Y."/>
        </authorList>
    </citation>
    <scope>NUCLEOTIDE SEQUENCE [LARGE SCALE GENOMIC DNA]</scope>
    <source>
        <tissue evidence="10">Leaf</tissue>
    </source>
</reference>
<gene>
    <name evidence="10" type="ORF">DEO72_LG5g213</name>
</gene>
<evidence type="ECO:0000256" key="1">
    <source>
        <dbReference type="ARBA" id="ARBA00001971"/>
    </source>
</evidence>
<evidence type="ECO:0000313" key="11">
    <source>
        <dbReference type="Proteomes" id="UP000501690"/>
    </source>
</evidence>
<evidence type="ECO:0000256" key="3">
    <source>
        <dbReference type="ARBA" id="ARBA00010617"/>
    </source>
</evidence>
<evidence type="ECO:0000256" key="7">
    <source>
        <dbReference type="ARBA" id="ARBA00023004"/>
    </source>
</evidence>
<protein>
    <submittedName>
        <fullName evidence="10">Ferulate-5-hydroxylase</fullName>
    </submittedName>
</protein>
<keyword evidence="9" id="KW-0472">Membrane</keyword>
<evidence type="ECO:0000256" key="2">
    <source>
        <dbReference type="ARBA" id="ARBA00004370"/>
    </source>
</evidence>
<dbReference type="PANTHER" id="PTHR47943:SF9">
    <property type="entry name" value="CYTOCHROME P450"/>
    <property type="match status" value="1"/>
</dbReference>
<dbReference type="GO" id="GO:0004497">
    <property type="term" value="F:monooxygenase activity"/>
    <property type="evidence" value="ECO:0007669"/>
    <property type="project" value="UniProtKB-KW"/>
</dbReference>
<sequence>MSIKLGQIPAIVVSSTETAELFLKTHDVVFASRPKTQAAEYLSYGGKGMVFTEYGPYWRHVRKLCTTQLLSASKVEMLGPLRRES</sequence>
<dbReference type="SUPFAM" id="SSF48264">
    <property type="entry name" value="Cytochrome P450"/>
    <property type="match status" value="1"/>
</dbReference>
<comment type="similarity">
    <text evidence="3">Belongs to the cytochrome P450 family.</text>
</comment>
<organism evidence="10 11">
    <name type="scientific">Vigna unguiculata</name>
    <name type="common">Cowpea</name>
    <dbReference type="NCBI Taxonomy" id="3917"/>
    <lineage>
        <taxon>Eukaryota</taxon>
        <taxon>Viridiplantae</taxon>
        <taxon>Streptophyta</taxon>
        <taxon>Embryophyta</taxon>
        <taxon>Tracheophyta</taxon>
        <taxon>Spermatophyta</taxon>
        <taxon>Magnoliopsida</taxon>
        <taxon>eudicotyledons</taxon>
        <taxon>Gunneridae</taxon>
        <taxon>Pentapetalae</taxon>
        <taxon>rosids</taxon>
        <taxon>fabids</taxon>
        <taxon>Fabales</taxon>
        <taxon>Fabaceae</taxon>
        <taxon>Papilionoideae</taxon>
        <taxon>50 kb inversion clade</taxon>
        <taxon>NPAAA clade</taxon>
        <taxon>indigoferoid/millettioid clade</taxon>
        <taxon>Phaseoleae</taxon>
        <taxon>Vigna</taxon>
    </lineage>
</organism>
<keyword evidence="8" id="KW-0503">Monooxygenase</keyword>
<name>A0A4D6LTA5_VIGUN</name>
<evidence type="ECO:0000256" key="6">
    <source>
        <dbReference type="ARBA" id="ARBA00023002"/>
    </source>
</evidence>
<comment type="cofactor">
    <cofactor evidence="1">
        <name>heme</name>
        <dbReference type="ChEBI" id="CHEBI:30413"/>
    </cofactor>
</comment>
<dbReference type="GO" id="GO:0016020">
    <property type="term" value="C:membrane"/>
    <property type="evidence" value="ECO:0007669"/>
    <property type="project" value="UniProtKB-SubCell"/>
</dbReference>
<dbReference type="Pfam" id="PF00067">
    <property type="entry name" value="p450"/>
    <property type="match status" value="1"/>
</dbReference>
<dbReference type="GO" id="GO:0005506">
    <property type="term" value="F:iron ion binding"/>
    <property type="evidence" value="ECO:0007669"/>
    <property type="project" value="InterPro"/>
</dbReference>
<dbReference type="GO" id="GO:0016705">
    <property type="term" value="F:oxidoreductase activity, acting on paired donors, with incorporation or reduction of molecular oxygen"/>
    <property type="evidence" value="ECO:0007669"/>
    <property type="project" value="InterPro"/>
</dbReference>
<proteinExistence type="inferred from homology"/>
<dbReference type="PANTHER" id="PTHR47943">
    <property type="entry name" value="CYTOCHROME P450 93A3-LIKE"/>
    <property type="match status" value="1"/>
</dbReference>
<dbReference type="Gene3D" id="1.10.630.10">
    <property type="entry name" value="Cytochrome P450"/>
    <property type="match status" value="1"/>
</dbReference>
<keyword evidence="4" id="KW-0349">Heme</keyword>
<evidence type="ECO:0000256" key="4">
    <source>
        <dbReference type="ARBA" id="ARBA00022617"/>
    </source>
</evidence>